<comment type="caution">
    <text evidence="2">The sequence shown here is derived from an EMBL/GenBank/DDBJ whole genome shotgun (WGS) entry which is preliminary data.</text>
</comment>
<dbReference type="SUPFAM" id="SSF101498">
    <property type="entry name" value="Anti-sigma factor FlgM"/>
    <property type="match status" value="1"/>
</dbReference>
<dbReference type="EMBL" id="CAVN010000093">
    <property type="protein sequence ID" value="CDF58035.1"/>
    <property type="molecule type" value="Genomic_DNA"/>
</dbReference>
<evidence type="ECO:0000313" key="2">
    <source>
        <dbReference type="EMBL" id="CDF58035.1"/>
    </source>
</evidence>
<keyword evidence="3" id="KW-1185">Reference proteome</keyword>
<reference evidence="2" key="1">
    <citation type="submission" date="2013-03" db="EMBL/GenBank/DDBJ databases">
        <title>Draft genome sequence of the hydrogen-ethanol-producing anaerobic alkalithermophilic Caloramator celere.</title>
        <authorList>
            <person name="Ciranna A."/>
            <person name="Larjo A."/>
            <person name="Kivisto A."/>
            <person name="Santala V."/>
            <person name="Roos C."/>
            <person name="Karp M."/>
        </authorList>
    </citation>
    <scope>NUCLEOTIDE SEQUENCE [LARGE SCALE GENOMIC DNA]</scope>
    <source>
        <strain evidence="2">DSM 8682</strain>
    </source>
</reference>
<sequence length="92" mass="10946">MKISLNTNKVINIYKNNNKYNSIENKKNKKDTIEISNTSKELAKYINAVKDYDIYNEKIEKLQKLIKDNKYFIDSEEIAKSIINELKERENI</sequence>
<dbReference type="HOGENOM" id="CLU_2412205_0_0_9"/>
<gene>
    <name evidence="2" type="ORF">TCEL_01949</name>
</gene>
<proteinExistence type="predicted"/>
<name>R7RS30_9CLOT</name>
<dbReference type="eggNOG" id="ENOG502ZEA4">
    <property type="taxonomic scope" value="Bacteria"/>
</dbReference>
<dbReference type="AlphaFoldDB" id="R7RS30"/>
<dbReference type="Proteomes" id="UP000014923">
    <property type="component" value="Unassembled WGS sequence"/>
</dbReference>
<dbReference type="InterPro" id="IPR035890">
    <property type="entry name" value="Anti-sigma-28_factor_FlgM_sf"/>
</dbReference>
<accession>R7RS30</accession>
<dbReference type="InterPro" id="IPR031316">
    <property type="entry name" value="FlgM_C"/>
</dbReference>
<dbReference type="RefSeq" id="WP_018661742.1">
    <property type="nucleotide sequence ID" value="NZ_HF952018.1"/>
</dbReference>
<protein>
    <recommendedName>
        <fullName evidence="1">Anti-sigma-28 factor FlgM C-terminal domain-containing protein</fullName>
    </recommendedName>
</protein>
<feature type="domain" description="Anti-sigma-28 factor FlgM C-terminal" evidence="1">
    <location>
        <begin position="31"/>
        <end position="84"/>
    </location>
</feature>
<evidence type="ECO:0000259" key="1">
    <source>
        <dbReference type="Pfam" id="PF04316"/>
    </source>
</evidence>
<dbReference type="OrthoDB" id="1956429at2"/>
<dbReference type="Pfam" id="PF04316">
    <property type="entry name" value="FlgM"/>
    <property type="match status" value="1"/>
</dbReference>
<evidence type="ECO:0000313" key="3">
    <source>
        <dbReference type="Proteomes" id="UP000014923"/>
    </source>
</evidence>
<organism evidence="2 3">
    <name type="scientific">Thermobrachium celere DSM 8682</name>
    <dbReference type="NCBI Taxonomy" id="941824"/>
    <lineage>
        <taxon>Bacteria</taxon>
        <taxon>Bacillati</taxon>
        <taxon>Bacillota</taxon>
        <taxon>Clostridia</taxon>
        <taxon>Eubacteriales</taxon>
        <taxon>Clostridiaceae</taxon>
        <taxon>Thermobrachium</taxon>
    </lineage>
</organism>